<name>A0A2K1JKR4_PHYPA</name>
<protein>
    <submittedName>
        <fullName evidence="1 2">Uncharacterized protein</fullName>
    </submittedName>
</protein>
<dbReference type="Gramene" id="Pp3c13_4466V3.1">
    <property type="protein sequence ID" value="Pp3c13_4466V3.1"/>
    <property type="gene ID" value="Pp3c13_4466"/>
</dbReference>
<accession>A0A2K1JKR4</accession>
<reference evidence="1 3" key="1">
    <citation type="journal article" date="2008" name="Science">
        <title>The Physcomitrella genome reveals evolutionary insights into the conquest of land by plants.</title>
        <authorList>
            <person name="Rensing S."/>
            <person name="Lang D."/>
            <person name="Zimmer A."/>
            <person name="Terry A."/>
            <person name="Salamov A."/>
            <person name="Shapiro H."/>
            <person name="Nishiyama T."/>
            <person name="Perroud P.-F."/>
            <person name="Lindquist E."/>
            <person name="Kamisugi Y."/>
            <person name="Tanahashi T."/>
            <person name="Sakakibara K."/>
            <person name="Fujita T."/>
            <person name="Oishi K."/>
            <person name="Shin-I T."/>
            <person name="Kuroki Y."/>
            <person name="Toyoda A."/>
            <person name="Suzuki Y."/>
            <person name="Hashimoto A."/>
            <person name="Yamaguchi K."/>
            <person name="Sugano A."/>
            <person name="Kohara Y."/>
            <person name="Fujiyama A."/>
            <person name="Anterola A."/>
            <person name="Aoki S."/>
            <person name="Ashton N."/>
            <person name="Barbazuk W.B."/>
            <person name="Barker E."/>
            <person name="Bennetzen J."/>
            <person name="Bezanilla M."/>
            <person name="Blankenship R."/>
            <person name="Cho S.H."/>
            <person name="Dutcher S."/>
            <person name="Estelle M."/>
            <person name="Fawcett J.A."/>
            <person name="Gundlach H."/>
            <person name="Hanada K."/>
            <person name="Heyl A."/>
            <person name="Hicks K.A."/>
            <person name="Hugh J."/>
            <person name="Lohr M."/>
            <person name="Mayer K."/>
            <person name="Melkozernov A."/>
            <person name="Murata T."/>
            <person name="Nelson D."/>
            <person name="Pils B."/>
            <person name="Prigge M."/>
            <person name="Reiss B."/>
            <person name="Renner T."/>
            <person name="Rombauts S."/>
            <person name="Rushton P."/>
            <person name="Sanderfoot A."/>
            <person name="Schween G."/>
            <person name="Shiu S.-H."/>
            <person name="Stueber K."/>
            <person name="Theodoulou F.L."/>
            <person name="Tu H."/>
            <person name="Van de Peer Y."/>
            <person name="Verrier P.J."/>
            <person name="Waters E."/>
            <person name="Wood A."/>
            <person name="Yang L."/>
            <person name="Cove D."/>
            <person name="Cuming A."/>
            <person name="Hasebe M."/>
            <person name="Lucas S."/>
            <person name="Mishler D.B."/>
            <person name="Reski R."/>
            <person name="Grigoriev I."/>
            <person name="Quatrano R.S."/>
            <person name="Boore J.L."/>
        </authorList>
    </citation>
    <scope>NUCLEOTIDE SEQUENCE [LARGE SCALE GENOMIC DNA]</scope>
    <source>
        <strain evidence="2 3">cv. Gransden 2004</strain>
    </source>
</reference>
<dbReference type="EMBL" id="ABEU02000013">
    <property type="protein sequence ID" value="PNR42144.1"/>
    <property type="molecule type" value="Genomic_DNA"/>
</dbReference>
<dbReference type="Proteomes" id="UP000006727">
    <property type="component" value="Chromosome 13"/>
</dbReference>
<reference evidence="2" key="3">
    <citation type="submission" date="2020-12" db="UniProtKB">
        <authorList>
            <consortium name="EnsemblPlants"/>
        </authorList>
    </citation>
    <scope>IDENTIFICATION</scope>
</reference>
<evidence type="ECO:0000313" key="2">
    <source>
        <dbReference type="EnsemblPlants" id="Pp3c13_4466V3.1"/>
    </source>
</evidence>
<sequence length="96" mass="11425">MQFYGVLLEMHCHRYYFHRHALRSYNGAAKTVQKMCLSWQKPRVCLIVKNTNLQTTIEMANMIPFPKLPQGERSFEAMINSFILPQWFQPHLRSQP</sequence>
<keyword evidence="3" id="KW-1185">Reference proteome</keyword>
<dbReference type="EnsemblPlants" id="Pp3c13_4466V3.1">
    <property type="protein sequence ID" value="Pp3c13_4466V3.1"/>
    <property type="gene ID" value="Pp3c13_4466"/>
</dbReference>
<evidence type="ECO:0000313" key="1">
    <source>
        <dbReference type="EMBL" id="PNR42144.1"/>
    </source>
</evidence>
<gene>
    <name evidence="1" type="ORF">PHYPA_016973</name>
</gene>
<proteinExistence type="predicted"/>
<organism evidence="1">
    <name type="scientific">Physcomitrium patens</name>
    <name type="common">Spreading-leaved earth moss</name>
    <name type="synonym">Physcomitrella patens</name>
    <dbReference type="NCBI Taxonomy" id="3218"/>
    <lineage>
        <taxon>Eukaryota</taxon>
        <taxon>Viridiplantae</taxon>
        <taxon>Streptophyta</taxon>
        <taxon>Embryophyta</taxon>
        <taxon>Bryophyta</taxon>
        <taxon>Bryophytina</taxon>
        <taxon>Bryopsida</taxon>
        <taxon>Funariidae</taxon>
        <taxon>Funariales</taxon>
        <taxon>Funariaceae</taxon>
        <taxon>Physcomitrium</taxon>
    </lineage>
</organism>
<dbReference type="AlphaFoldDB" id="A0A2K1JKR4"/>
<evidence type="ECO:0000313" key="3">
    <source>
        <dbReference type="Proteomes" id="UP000006727"/>
    </source>
</evidence>
<dbReference type="InParanoid" id="A0A2K1JKR4"/>
<reference evidence="1 3" key="2">
    <citation type="journal article" date="2018" name="Plant J.">
        <title>The Physcomitrella patens chromosome-scale assembly reveals moss genome structure and evolution.</title>
        <authorList>
            <person name="Lang D."/>
            <person name="Ullrich K.K."/>
            <person name="Murat F."/>
            <person name="Fuchs J."/>
            <person name="Jenkins J."/>
            <person name="Haas F.B."/>
            <person name="Piednoel M."/>
            <person name="Gundlach H."/>
            <person name="Van Bel M."/>
            <person name="Meyberg R."/>
            <person name="Vives C."/>
            <person name="Morata J."/>
            <person name="Symeonidi A."/>
            <person name="Hiss M."/>
            <person name="Muchero W."/>
            <person name="Kamisugi Y."/>
            <person name="Saleh O."/>
            <person name="Blanc G."/>
            <person name="Decker E.L."/>
            <person name="van Gessel N."/>
            <person name="Grimwood J."/>
            <person name="Hayes R.D."/>
            <person name="Graham S.W."/>
            <person name="Gunter L.E."/>
            <person name="McDaniel S.F."/>
            <person name="Hoernstein S.N.W."/>
            <person name="Larsson A."/>
            <person name="Li F.W."/>
            <person name="Perroud P.F."/>
            <person name="Phillips J."/>
            <person name="Ranjan P."/>
            <person name="Rokshar D.S."/>
            <person name="Rothfels C.J."/>
            <person name="Schneider L."/>
            <person name="Shu S."/>
            <person name="Stevenson D.W."/>
            <person name="Thummler F."/>
            <person name="Tillich M."/>
            <person name="Villarreal Aguilar J.C."/>
            <person name="Widiez T."/>
            <person name="Wong G.K."/>
            <person name="Wymore A."/>
            <person name="Zhang Y."/>
            <person name="Zimmer A.D."/>
            <person name="Quatrano R.S."/>
            <person name="Mayer K.F.X."/>
            <person name="Goodstein D."/>
            <person name="Casacuberta J.M."/>
            <person name="Vandepoele K."/>
            <person name="Reski R."/>
            <person name="Cuming A.C."/>
            <person name="Tuskan G.A."/>
            <person name="Maumus F."/>
            <person name="Salse J."/>
            <person name="Schmutz J."/>
            <person name="Rensing S.A."/>
        </authorList>
    </citation>
    <scope>NUCLEOTIDE SEQUENCE [LARGE SCALE GENOMIC DNA]</scope>
    <source>
        <strain evidence="2 3">cv. Gransden 2004</strain>
    </source>
</reference>